<feature type="transmembrane region" description="Helical" evidence="1">
    <location>
        <begin position="39"/>
        <end position="57"/>
    </location>
</feature>
<evidence type="ECO:0000313" key="3">
    <source>
        <dbReference type="Proteomes" id="UP000434580"/>
    </source>
</evidence>
<dbReference type="Proteomes" id="UP000434580">
    <property type="component" value="Unassembled WGS sequence"/>
</dbReference>
<reference evidence="2 3" key="1">
    <citation type="submission" date="2019-11" db="EMBL/GenBank/DDBJ databases">
        <authorList>
            <person name="Holert J."/>
        </authorList>
    </citation>
    <scope>NUCLEOTIDE SEQUENCE [LARGE SCALE GENOMIC DNA]</scope>
    <source>
        <strain evidence="2">BC5_2</strain>
    </source>
</reference>
<evidence type="ECO:0000256" key="1">
    <source>
        <dbReference type="SAM" id="Phobius"/>
    </source>
</evidence>
<keyword evidence="1" id="KW-0472">Membrane</keyword>
<gene>
    <name evidence="2" type="ORF">DPBNPPHM_02946</name>
</gene>
<name>A0A5S9NLM9_9GAMM</name>
<proteinExistence type="predicted"/>
<keyword evidence="1" id="KW-0812">Transmembrane</keyword>
<keyword evidence="1" id="KW-1133">Transmembrane helix</keyword>
<protein>
    <submittedName>
        <fullName evidence="2">Uncharacterized protein</fullName>
    </submittedName>
</protein>
<sequence length="58" mass="6881">MDFWQLVGFGLLIWAAYDLYSGKTWVIREYHRKSEPMEYWLTLSVWVVIAVTLAAGLW</sequence>
<evidence type="ECO:0000313" key="2">
    <source>
        <dbReference type="EMBL" id="CAA0090870.1"/>
    </source>
</evidence>
<organism evidence="2 3">
    <name type="scientific">BD1-7 clade bacterium</name>
    <dbReference type="NCBI Taxonomy" id="2029982"/>
    <lineage>
        <taxon>Bacteria</taxon>
        <taxon>Pseudomonadati</taxon>
        <taxon>Pseudomonadota</taxon>
        <taxon>Gammaproteobacteria</taxon>
        <taxon>Cellvibrionales</taxon>
        <taxon>Spongiibacteraceae</taxon>
        <taxon>BD1-7 clade</taxon>
    </lineage>
</organism>
<accession>A0A5S9NLM9</accession>
<dbReference type="EMBL" id="CACSII010000002">
    <property type="protein sequence ID" value="CAA0090870.1"/>
    <property type="molecule type" value="Genomic_DNA"/>
</dbReference>
<feature type="transmembrane region" description="Helical" evidence="1">
    <location>
        <begin position="6"/>
        <end position="27"/>
    </location>
</feature>
<dbReference type="OrthoDB" id="7867014at2"/>
<dbReference type="AlphaFoldDB" id="A0A5S9NLM9"/>